<dbReference type="GO" id="GO:0050380">
    <property type="term" value="F:undecaprenyl-diphosphatase activity"/>
    <property type="evidence" value="ECO:0007669"/>
    <property type="project" value="UniProtKB-EC"/>
</dbReference>
<sequence>MDALPLPQLPPLQAADSPILYTVLQGLLWLGANGFLFLLPLVVFTLNRRLGVRLVLVFALSAVINCLLKNLLELPRPQAMEIDSYGTFGFPSSHAHLGVVFWGMLALHWRRWSISLLALLMVLLTSAAPLLLKLHFSGDILGGWALGLITLVLTWRYQQPVEAFLVEHGPLMQLGVALAITTLCWLLAGFYLDDPLLTGSIGFFIGCALAAIAHPHDAIHPNTLIGLGLRYISGMLLVILMVAALQRLSSQLVLSETLASSAALAILGGWLVGGVPTLLDFLASFSVRAQTQPSDSDD</sequence>
<dbReference type="Gene3D" id="1.20.144.10">
    <property type="entry name" value="Phosphatidic acid phosphatase type 2/haloperoxidase"/>
    <property type="match status" value="1"/>
</dbReference>
<keyword evidence="4" id="KW-0472">Membrane</keyword>
<keyword evidence="4" id="KW-0812">Transmembrane</keyword>
<reference evidence="6 7" key="1">
    <citation type="submission" date="2020-08" db="EMBL/GenBank/DDBJ databases">
        <title>Genomic Encyclopedia of Type Strains, Phase III (KMG-III): the genomes of soil and plant-associated and newly described type strains.</title>
        <authorList>
            <person name="Whitman W."/>
        </authorList>
    </citation>
    <scope>NUCLEOTIDE SEQUENCE [LARGE SCALE GENOMIC DNA]</scope>
    <source>
        <strain evidence="6 7">CECT 8654</strain>
    </source>
</reference>
<evidence type="ECO:0000256" key="4">
    <source>
        <dbReference type="SAM" id="Phobius"/>
    </source>
</evidence>
<comment type="catalytic activity">
    <reaction evidence="3">
        <text>di-trans,octa-cis-undecaprenyl diphosphate + H2O = di-trans,octa-cis-undecaprenyl phosphate + phosphate + H(+)</text>
        <dbReference type="Rhea" id="RHEA:28094"/>
        <dbReference type="ChEBI" id="CHEBI:15377"/>
        <dbReference type="ChEBI" id="CHEBI:15378"/>
        <dbReference type="ChEBI" id="CHEBI:43474"/>
        <dbReference type="ChEBI" id="CHEBI:58405"/>
        <dbReference type="ChEBI" id="CHEBI:60392"/>
        <dbReference type="EC" id="3.6.1.27"/>
    </reaction>
</comment>
<evidence type="ECO:0000313" key="6">
    <source>
        <dbReference type="EMBL" id="MBB3047535.1"/>
    </source>
</evidence>
<protein>
    <recommendedName>
        <fullName evidence="1">undecaprenyl-diphosphate phosphatase</fullName>
        <ecNumber evidence="1">3.6.1.27</ecNumber>
    </recommendedName>
    <alternativeName>
        <fullName evidence="2">Undecaprenyl pyrophosphate phosphatase</fullName>
    </alternativeName>
</protein>
<evidence type="ECO:0000256" key="1">
    <source>
        <dbReference type="ARBA" id="ARBA00012374"/>
    </source>
</evidence>
<comment type="caution">
    <text evidence="6">The sequence shown here is derived from an EMBL/GenBank/DDBJ whole genome shotgun (WGS) entry which is preliminary data.</text>
</comment>
<dbReference type="Proteomes" id="UP000537130">
    <property type="component" value="Unassembled WGS sequence"/>
</dbReference>
<dbReference type="SUPFAM" id="SSF48317">
    <property type="entry name" value="Acid phosphatase/Vanadium-dependent haloperoxidase"/>
    <property type="match status" value="1"/>
</dbReference>
<gene>
    <name evidence="6" type="ORF">FHR99_001801</name>
</gene>
<dbReference type="EMBL" id="JACHWY010000002">
    <property type="protein sequence ID" value="MBB3047535.1"/>
    <property type="molecule type" value="Genomic_DNA"/>
</dbReference>
<keyword evidence="7" id="KW-1185">Reference proteome</keyword>
<proteinExistence type="predicted"/>
<feature type="transmembrane region" description="Helical" evidence="4">
    <location>
        <begin position="20"/>
        <end position="43"/>
    </location>
</feature>
<dbReference type="InterPro" id="IPR000326">
    <property type="entry name" value="PAP2/HPO"/>
</dbReference>
<dbReference type="RefSeq" id="WP_183410312.1">
    <property type="nucleotide sequence ID" value="NZ_JACHWY010000002.1"/>
</dbReference>
<evidence type="ECO:0000259" key="5">
    <source>
        <dbReference type="SMART" id="SM00014"/>
    </source>
</evidence>
<dbReference type="Pfam" id="PF01569">
    <property type="entry name" value="PAP2"/>
    <property type="match status" value="1"/>
</dbReference>
<dbReference type="EC" id="3.6.1.27" evidence="1"/>
<feature type="transmembrane region" description="Helical" evidence="4">
    <location>
        <begin position="227"/>
        <end position="246"/>
    </location>
</feature>
<dbReference type="PANTHER" id="PTHR14969">
    <property type="entry name" value="SPHINGOSINE-1-PHOSPHATE PHOSPHOHYDROLASE"/>
    <property type="match status" value="1"/>
</dbReference>
<organism evidence="6 7">
    <name type="scientific">Litorivivens lipolytica</name>
    <dbReference type="NCBI Taxonomy" id="1524264"/>
    <lineage>
        <taxon>Bacteria</taxon>
        <taxon>Pseudomonadati</taxon>
        <taxon>Pseudomonadota</taxon>
        <taxon>Gammaproteobacteria</taxon>
        <taxon>Litorivivens</taxon>
    </lineage>
</organism>
<feature type="transmembrane region" description="Helical" evidence="4">
    <location>
        <begin position="196"/>
        <end position="215"/>
    </location>
</feature>
<evidence type="ECO:0000256" key="3">
    <source>
        <dbReference type="ARBA" id="ARBA00047594"/>
    </source>
</evidence>
<dbReference type="AlphaFoldDB" id="A0A7W4W562"/>
<dbReference type="PANTHER" id="PTHR14969:SF13">
    <property type="entry name" value="AT30094P"/>
    <property type="match status" value="1"/>
</dbReference>
<evidence type="ECO:0000313" key="7">
    <source>
        <dbReference type="Proteomes" id="UP000537130"/>
    </source>
</evidence>
<name>A0A7W4W562_9GAMM</name>
<feature type="transmembrane region" description="Helical" evidence="4">
    <location>
        <begin position="140"/>
        <end position="157"/>
    </location>
</feature>
<feature type="transmembrane region" description="Helical" evidence="4">
    <location>
        <begin position="114"/>
        <end position="134"/>
    </location>
</feature>
<keyword evidence="4" id="KW-1133">Transmembrane helix</keyword>
<feature type="transmembrane region" description="Helical" evidence="4">
    <location>
        <begin position="258"/>
        <end position="279"/>
    </location>
</feature>
<accession>A0A7W4W562</accession>
<feature type="transmembrane region" description="Helical" evidence="4">
    <location>
        <begin position="88"/>
        <end position="107"/>
    </location>
</feature>
<dbReference type="InterPro" id="IPR036938">
    <property type="entry name" value="PAP2/HPO_sf"/>
</dbReference>
<evidence type="ECO:0000256" key="2">
    <source>
        <dbReference type="ARBA" id="ARBA00032707"/>
    </source>
</evidence>
<feature type="transmembrane region" description="Helical" evidence="4">
    <location>
        <begin position="50"/>
        <end position="68"/>
    </location>
</feature>
<feature type="transmembrane region" description="Helical" evidence="4">
    <location>
        <begin position="169"/>
        <end position="190"/>
    </location>
</feature>
<dbReference type="SMART" id="SM00014">
    <property type="entry name" value="acidPPc"/>
    <property type="match status" value="1"/>
</dbReference>
<feature type="domain" description="Phosphatidic acid phosphatase type 2/haloperoxidase" evidence="5">
    <location>
        <begin position="50"/>
        <end position="155"/>
    </location>
</feature>